<protein>
    <submittedName>
        <fullName evidence="2">Uncharacterized protein</fullName>
    </submittedName>
</protein>
<evidence type="ECO:0000256" key="1">
    <source>
        <dbReference type="SAM" id="Coils"/>
    </source>
</evidence>
<dbReference type="AlphaFoldDB" id="A0A9Q1UWH4"/>
<proteinExistence type="predicted"/>
<name>A0A9Q1UWH4_CLOBO</name>
<dbReference type="RefSeq" id="WP_013720805.1">
    <property type="nucleotide sequence ID" value="NZ_LGVP01000006.1"/>
</dbReference>
<comment type="caution">
    <text evidence="2">The sequence shown here is derived from an EMBL/GenBank/DDBJ whole genome shotgun (WGS) entry which is preliminary data.</text>
</comment>
<feature type="coiled-coil region" evidence="1">
    <location>
        <begin position="8"/>
        <end position="42"/>
    </location>
</feature>
<reference evidence="2 3" key="1">
    <citation type="submission" date="2015-07" db="EMBL/GenBank/DDBJ databases">
        <title>Draft genome sequences of 17 French Clostridium botulinum group III.</title>
        <authorList>
            <person name="Woudstra C."/>
            <person name="Le Marechal C."/>
            <person name="Souillard R."/>
            <person name="Bayon-Auboyer M.-H."/>
            <person name="Dessouter D."/>
            <person name="Fach P."/>
        </authorList>
    </citation>
    <scope>NUCLEOTIDE SEQUENCE [LARGE SCALE GENOMIC DNA]</scope>
    <source>
        <strain evidence="2 3">12LNRI-CD</strain>
    </source>
</reference>
<keyword evidence="1" id="KW-0175">Coiled coil</keyword>
<evidence type="ECO:0000313" key="2">
    <source>
        <dbReference type="EMBL" id="KOA82630.1"/>
    </source>
</evidence>
<organism evidence="2 3">
    <name type="scientific">Clostridium botulinum</name>
    <dbReference type="NCBI Taxonomy" id="1491"/>
    <lineage>
        <taxon>Bacteria</taxon>
        <taxon>Bacillati</taxon>
        <taxon>Bacillota</taxon>
        <taxon>Clostridia</taxon>
        <taxon>Eubacteriales</taxon>
        <taxon>Clostridiaceae</taxon>
        <taxon>Clostridium</taxon>
    </lineage>
</organism>
<accession>A0A9Q1UWH4</accession>
<dbReference type="EMBL" id="LGVR01000100">
    <property type="protein sequence ID" value="KOA82630.1"/>
    <property type="molecule type" value="Genomic_DNA"/>
</dbReference>
<dbReference type="Proteomes" id="UP000037540">
    <property type="component" value="Unassembled WGS sequence"/>
</dbReference>
<gene>
    <name evidence="2" type="ORF">ADU74_13215</name>
</gene>
<sequence>MCQENQVIKHLKDEVDIIDKNLQKLENQRYSINKEYINLLQEECKKNIGRCFKRMKNGVISYCKIIDIDEPILTISNYCFNEHQYPALWFNDSYKSSLHCPFYKENLFSGAWGKGNDIIGNLNGITYEEISNTEYMEKFKEINDKWIKALDK</sequence>
<evidence type="ECO:0000313" key="3">
    <source>
        <dbReference type="Proteomes" id="UP000037540"/>
    </source>
</evidence>